<dbReference type="PANTHER" id="PTHR40780:SF2">
    <property type="entry name" value="DUF3669 DOMAIN-CONTAINING PROTEIN"/>
    <property type="match status" value="1"/>
</dbReference>
<name>A0A9W9EHI4_9EURO</name>
<reference evidence="2" key="1">
    <citation type="submission" date="2022-11" db="EMBL/GenBank/DDBJ databases">
        <authorList>
            <person name="Petersen C."/>
        </authorList>
    </citation>
    <scope>NUCLEOTIDE SEQUENCE</scope>
    <source>
        <strain evidence="2">IBT 34128</strain>
    </source>
</reference>
<dbReference type="Proteomes" id="UP001141434">
    <property type="component" value="Unassembled WGS sequence"/>
</dbReference>
<evidence type="ECO:0000259" key="1">
    <source>
        <dbReference type="Pfam" id="PF12417"/>
    </source>
</evidence>
<dbReference type="EMBL" id="JAPMSZ010000012">
    <property type="protein sequence ID" value="KAJ5081919.1"/>
    <property type="molecule type" value="Genomic_DNA"/>
</dbReference>
<comment type="caution">
    <text evidence="2">The sequence shown here is derived from an EMBL/GenBank/DDBJ whole genome shotgun (WGS) entry which is preliminary data.</text>
</comment>
<gene>
    <name evidence="2" type="ORF">NUU61_010183</name>
</gene>
<organism evidence="2 3">
    <name type="scientific">Penicillium alfredii</name>
    <dbReference type="NCBI Taxonomy" id="1506179"/>
    <lineage>
        <taxon>Eukaryota</taxon>
        <taxon>Fungi</taxon>
        <taxon>Dikarya</taxon>
        <taxon>Ascomycota</taxon>
        <taxon>Pezizomycotina</taxon>
        <taxon>Eurotiomycetes</taxon>
        <taxon>Eurotiomycetidae</taxon>
        <taxon>Eurotiales</taxon>
        <taxon>Aspergillaceae</taxon>
        <taxon>Penicillium</taxon>
    </lineage>
</organism>
<sequence>MSQHRSESTPLPAMAFITEGILPLPKIAREALITKYCPQHLQAHVSASATNRDCLARVYLGRRLPATVPLAPNFTLRNYNLCLDQVVELNLPVELYAAGIGEALAIIHWAANVDGYEVEFVLGSEGDARYTQDISSSLNLTWEQLAAMSPHSNVDSLMRANFKRRTTRLWVLDFNLCNMWEEKVGWEDPDSLISHLVVAFFENDPYFPLPLMELDIDRQLWATFTAAYLSKAGHILAAPGKERLVSLPQRFIDACVLREQESLDKGLGHGHRECKD</sequence>
<dbReference type="PANTHER" id="PTHR40780">
    <property type="entry name" value="DUF3669 DOMAIN-CONTAINING PROTEIN"/>
    <property type="match status" value="1"/>
</dbReference>
<dbReference type="Pfam" id="PF12417">
    <property type="entry name" value="DUF3669"/>
    <property type="match status" value="1"/>
</dbReference>
<reference evidence="2" key="2">
    <citation type="journal article" date="2023" name="IMA Fungus">
        <title>Comparative genomic study of the Penicillium genus elucidates a diverse pangenome and 15 lateral gene transfer events.</title>
        <authorList>
            <person name="Petersen C."/>
            <person name="Sorensen T."/>
            <person name="Nielsen M.R."/>
            <person name="Sondergaard T.E."/>
            <person name="Sorensen J.L."/>
            <person name="Fitzpatrick D.A."/>
            <person name="Frisvad J.C."/>
            <person name="Nielsen K.L."/>
        </authorList>
    </citation>
    <scope>NUCLEOTIDE SEQUENCE</scope>
    <source>
        <strain evidence="2">IBT 34128</strain>
    </source>
</reference>
<dbReference type="GeneID" id="81399877"/>
<feature type="domain" description="DUF3669" evidence="1">
    <location>
        <begin position="169"/>
        <end position="237"/>
    </location>
</feature>
<proteinExistence type="predicted"/>
<accession>A0A9W9EHI4</accession>
<evidence type="ECO:0000313" key="3">
    <source>
        <dbReference type="Proteomes" id="UP001141434"/>
    </source>
</evidence>
<evidence type="ECO:0000313" key="2">
    <source>
        <dbReference type="EMBL" id="KAJ5081919.1"/>
    </source>
</evidence>
<dbReference type="OrthoDB" id="4361656at2759"/>
<dbReference type="InterPro" id="IPR022137">
    <property type="entry name" value="Znf_prot_DUF3669"/>
</dbReference>
<dbReference type="AlphaFoldDB" id="A0A9W9EHI4"/>
<dbReference type="RefSeq" id="XP_056507206.1">
    <property type="nucleotide sequence ID" value="XM_056660708.1"/>
</dbReference>
<keyword evidence="3" id="KW-1185">Reference proteome</keyword>
<protein>
    <submittedName>
        <fullName evidence="2">Zinc finger protein-domain-containing protein</fullName>
    </submittedName>
</protein>